<protein>
    <recommendedName>
        <fullName evidence="6">Cilia- and flagella-associated protein 263</fullName>
    </recommendedName>
</protein>
<name>A0A4W6F371_LATCA</name>
<dbReference type="Proteomes" id="UP000314980">
    <property type="component" value="Unassembled WGS sequence"/>
</dbReference>
<evidence type="ECO:0000313" key="11">
    <source>
        <dbReference type="Proteomes" id="UP000314980"/>
    </source>
</evidence>
<keyword evidence="11" id="KW-1185">Reference proteome</keyword>
<evidence type="ECO:0000313" key="10">
    <source>
        <dbReference type="Ensembl" id="ENSLCAP00010044841.1"/>
    </source>
</evidence>
<reference evidence="11" key="1">
    <citation type="submission" date="2015-09" db="EMBL/GenBank/DDBJ databases">
        <authorList>
            <person name="Sai Rama Sridatta P."/>
        </authorList>
    </citation>
    <scope>NUCLEOTIDE SEQUENCE [LARGE SCALE GENOMIC DNA]</scope>
</reference>
<dbReference type="RefSeq" id="XP_018519589.1">
    <property type="nucleotide sequence ID" value="XM_018664073.2"/>
</dbReference>
<evidence type="ECO:0000259" key="9">
    <source>
        <dbReference type="Pfam" id="PF13870"/>
    </source>
</evidence>
<evidence type="ECO:0000256" key="6">
    <source>
        <dbReference type="ARBA" id="ARBA00044798"/>
    </source>
</evidence>
<dbReference type="GeneID" id="108875269"/>
<keyword evidence="3 7" id="KW-0175">Coiled coil</keyword>
<dbReference type="STRING" id="8187.ENSLCAP00010044841"/>
<dbReference type="Proteomes" id="UP000694890">
    <property type="component" value="Linkage group LG10"/>
</dbReference>
<evidence type="ECO:0000256" key="5">
    <source>
        <dbReference type="ARBA" id="ARBA00044506"/>
    </source>
</evidence>
<evidence type="ECO:0000256" key="3">
    <source>
        <dbReference type="ARBA" id="ARBA00023054"/>
    </source>
</evidence>
<feature type="coiled-coil region" evidence="7">
    <location>
        <begin position="185"/>
        <end position="212"/>
    </location>
</feature>
<dbReference type="GO" id="GO:0060271">
    <property type="term" value="P:cilium assembly"/>
    <property type="evidence" value="ECO:0007669"/>
    <property type="project" value="TreeGrafter"/>
</dbReference>
<comment type="subcellular location">
    <subcellularLocation>
        <location evidence="1">Cell projection</location>
        <location evidence="1">Cilium</location>
    </subcellularLocation>
</comment>
<evidence type="ECO:0000256" key="1">
    <source>
        <dbReference type="ARBA" id="ARBA00004138"/>
    </source>
</evidence>
<dbReference type="InParanoid" id="A0A4W6F371"/>
<dbReference type="Ensembl" id="ENSLCAT00010045945.1">
    <property type="protein sequence ID" value="ENSLCAP00010044841.1"/>
    <property type="gene ID" value="ENSLCAG00010020849.1"/>
</dbReference>
<dbReference type="PANTHER" id="PTHR15654">
    <property type="entry name" value="COILED-COIL DOMAIN-CONTAINING PROTEIN 113-RELATED"/>
    <property type="match status" value="1"/>
</dbReference>
<comment type="similarity">
    <text evidence="5">Belongs to the CFAP263 family.</text>
</comment>
<dbReference type="Pfam" id="PF13870">
    <property type="entry name" value="CCDC113_CCDC96_CC"/>
    <property type="match status" value="1"/>
</dbReference>
<dbReference type="InterPro" id="IPR051885">
    <property type="entry name" value="CC_CF"/>
</dbReference>
<gene>
    <name evidence="10 12" type="primary">LOC108875269</name>
</gene>
<dbReference type="GO" id="GO:0036064">
    <property type="term" value="C:ciliary basal body"/>
    <property type="evidence" value="ECO:0007669"/>
    <property type="project" value="TreeGrafter"/>
</dbReference>
<feature type="domain" description="CCDC113/CCDC96 coiled-coil" evidence="9">
    <location>
        <begin position="183"/>
        <end position="343"/>
    </location>
</feature>
<evidence type="ECO:0000256" key="7">
    <source>
        <dbReference type="SAM" id="Coils"/>
    </source>
</evidence>
<dbReference type="GeneTree" id="ENSGT00940000154521"/>
<dbReference type="AlphaFoldDB" id="A0A4W6F371"/>
<feature type="coiled-coil region" evidence="7">
    <location>
        <begin position="261"/>
        <end position="302"/>
    </location>
</feature>
<keyword evidence="4" id="KW-0966">Cell projection</keyword>
<dbReference type="KEGG" id="lcf:108875269"/>
<dbReference type="InterPro" id="IPR025254">
    <property type="entry name" value="CCDC113/CCDC96_CC"/>
</dbReference>
<proteinExistence type="inferred from homology"/>
<feature type="region of interest" description="Disordered" evidence="8">
    <location>
        <begin position="60"/>
        <end position="86"/>
    </location>
</feature>
<evidence type="ECO:0000256" key="8">
    <source>
        <dbReference type="SAM" id="MobiDB-lite"/>
    </source>
</evidence>
<organism evidence="10 11">
    <name type="scientific">Lates calcarifer</name>
    <name type="common">Barramundi</name>
    <name type="synonym">Holocentrus calcarifer</name>
    <dbReference type="NCBI Taxonomy" id="8187"/>
    <lineage>
        <taxon>Eukaryota</taxon>
        <taxon>Metazoa</taxon>
        <taxon>Chordata</taxon>
        <taxon>Craniata</taxon>
        <taxon>Vertebrata</taxon>
        <taxon>Euteleostomi</taxon>
        <taxon>Actinopterygii</taxon>
        <taxon>Neopterygii</taxon>
        <taxon>Teleostei</taxon>
        <taxon>Neoteleostei</taxon>
        <taxon>Acanthomorphata</taxon>
        <taxon>Carangaria</taxon>
        <taxon>Carangaria incertae sedis</taxon>
        <taxon>Centropomidae</taxon>
        <taxon>Lates</taxon>
    </lineage>
</organism>
<evidence type="ECO:0000256" key="2">
    <source>
        <dbReference type="ARBA" id="ARBA00022794"/>
    </source>
</evidence>
<dbReference type="PANTHER" id="PTHR15654:SF2">
    <property type="entry name" value="COILED-COIL DOMAIN-CONTAINING PROTEIN 113"/>
    <property type="match status" value="1"/>
</dbReference>
<evidence type="ECO:0000313" key="12">
    <source>
        <dbReference type="RefSeq" id="XP_018519589.1"/>
    </source>
</evidence>
<feature type="coiled-coil region" evidence="7">
    <location>
        <begin position="109"/>
        <end position="154"/>
    </location>
</feature>
<keyword evidence="2" id="KW-0970">Cilium biogenesis/degradation</keyword>
<reference evidence="10" key="3">
    <citation type="submission" date="2025-05" db="UniProtKB">
        <authorList>
            <consortium name="Ensembl"/>
        </authorList>
    </citation>
    <scope>IDENTIFICATION</scope>
</reference>
<dbReference type="GO" id="GO:0005930">
    <property type="term" value="C:axoneme"/>
    <property type="evidence" value="ECO:0007669"/>
    <property type="project" value="TreeGrafter"/>
</dbReference>
<reference evidence="12" key="2">
    <citation type="submission" date="2025-04" db="UniProtKB">
        <authorList>
            <consortium name="RefSeq"/>
        </authorList>
    </citation>
    <scope>IDENTIFICATION</scope>
    <source>
        <tissue evidence="12">Brain</tissue>
    </source>
</reference>
<dbReference type="OrthoDB" id="10259713at2759"/>
<evidence type="ECO:0000256" key="4">
    <source>
        <dbReference type="ARBA" id="ARBA00023273"/>
    </source>
</evidence>
<accession>A0A4W6F371</accession>
<sequence length="385" mass="44970">MEGELSVMEEKGKEVTQKEEKELLYSRVEELKCSIAALLAENNMFERFISRLDPQDLVSQAGGEGAGAAGASHLEGGSRGRRRKSRSYISDRLQQLTLEQKLYVAQREVTETQQDQEKLKQRYERIQDNYKASLEEAELRLAEIRKAKKEFERRLLKPMKENRLEIKESEKVLQYIQDKFKVAQLEKLNLKNQALKVQEKKLQQQLQQKKETGKAEYEEFFQEYSEQRIDKNLDELQVNSLKVQRVLSSHKEKLQSVTWESKELSDDINNRKQMLAKIEEEIQHAEEERLKAEALNQHLRRQMSDYQAPDITEYMHVKDKYKKLQQSIHTWERKVGIAEMALKTHSKAWSKQRATLTPANSAAAGVRSGEDQIPVKLPYIAEHNI</sequence>